<protein>
    <submittedName>
        <fullName evidence="1">Anti-sigma factor</fullName>
    </submittedName>
</protein>
<reference evidence="1" key="1">
    <citation type="submission" date="2022-11" db="EMBL/GenBank/DDBJ databases">
        <title>beta-Carotene-producing bacterium, Jeongeuplla avenae sp. nov., alleviates the salt stress of Arabidopsis seedlings.</title>
        <authorList>
            <person name="Jiang L."/>
            <person name="Lee J."/>
        </authorList>
    </citation>
    <scope>NUCLEOTIDE SEQUENCE</scope>
    <source>
        <strain evidence="1">DY_R2A_6</strain>
    </source>
</reference>
<proteinExistence type="predicted"/>
<accession>A0ACD4NK36</accession>
<evidence type="ECO:0000313" key="2">
    <source>
        <dbReference type="Proteomes" id="UP001163223"/>
    </source>
</evidence>
<organism evidence="1 2">
    <name type="scientific">Antarcticirhabdus aurantiaca</name>
    <dbReference type="NCBI Taxonomy" id="2606717"/>
    <lineage>
        <taxon>Bacteria</taxon>
        <taxon>Pseudomonadati</taxon>
        <taxon>Pseudomonadota</taxon>
        <taxon>Alphaproteobacteria</taxon>
        <taxon>Hyphomicrobiales</taxon>
        <taxon>Aurantimonadaceae</taxon>
        <taxon>Antarcticirhabdus</taxon>
    </lineage>
</organism>
<sequence>MSDGAGLDRDDEADLAAEYALGVLDGAERRAAERRMAREPAFARAVADWERRLGPMTGAVPAVSPPADLWSRIEADLARMTRAAPRTAAAPVVAPEQPRGRRVSAIWQYIGLAGMGIGAASAAALILVVAGSGGLLGPPPGVRDGAMTATLAAESGAPLFTLVYDAASGMATLVPVATASSDPAHVHELWLVPPGGAAPRSLGILASTGPIRMRLDGQAADMPRSAIAVSLEPAGGSPTGLPTGPVVASGALTAL</sequence>
<gene>
    <name evidence="1" type="ORF">OXU80_20580</name>
</gene>
<keyword evidence="2" id="KW-1185">Reference proteome</keyword>
<dbReference type="EMBL" id="CP113520">
    <property type="protein sequence ID" value="WAJ27228.1"/>
    <property type="molecule type" value="Genomic_DNA"/>
</dbReference>
<dbReference type="Proteomes" id="UP001163223">
    <property type="component" value="Chromosome"/>
</dbReference>
<evidence type="ECO:0000313" key="1">
    <source>
        <dbReference type="EMBL" id="WAJ27228.1"/>
    </source>
</evidence>
<name>A0ACD4NK36_9HYPH</name>